<reference evidence="3 4" key="1">
    <citation type="submission" date="2016-01" db="EMBL/GenBank/DDBJ databases">
        <title>Complete Genome Sequence of Paenibacillus yonginensis DCY84, a novel Plant Growth-Promoting Bacteria with Elicitation of Induced Systemic Resistance.</title>
        <authorList>
            <person name="Kim Y.J."/>
            <person name="Yang D.C."/>
            <person name="Sukweenadhi J."/>
        </authorList>
    </citation>
    <scope>NUCLEOTIDE SEQUENCE [LARGE SCALE GENOMIC DNA]</scope>
    <source>
        <strain evidence="3 4">DCY84</strain>
    </source>
</reference>
<dbReference type="Gene3D" id="3.40.50.1240">
    <property type="entry name" value="Phosphoglycerate mutase-like"/>
    <property type="match status" value="1"/>
</dbReference>
<gene>
    <name evidence="3" type="ORF">AWM70_03815</name>
</gene>
<feature type="active site" description="Proton donor/acceptor" evidence="1">
    <location>
        <position position="83"/>
    </location>
</feature>
<dbReference type="Pfam" id="PF00300">
    <property type="entry name" value="His_Phos_1"/>
    <property type="match status" value="1"/>
</dbReference>
<organism evidence="3 4">
    <name type="scientific">Paenibacillus yonginensis</name>
    <dbReference type="NCBI Taxonomy" id="1462996"/>
    <lineage>
        <taxon>Bacteria</taxon>
        <taxon>Bacillati</taxon>
        <taxon>Bacillota</taxon>
        <taxon>Bacilli</taxon>
        <taxon>Bacillales</taxon>
        <taxon>Paenibacillaceae</taxon>
        <taxon>Paenibacillus</taxon>
    </lineage>
</organism>
<dbReference type="RefSeq" id="WP_068694417.1">
    <property type="nucleotide sequence ID" value="NZ_CP014167.1"/>
</dbReference>
<keyword evidence="4" id="KW-1185">Reference proteome</keyword>
<proteinExistence type="predicted"/>
<dbReference type="EMBL" id="CP014167">
    <property type="protein sequence ID" value="ANS73807.1"/>
    <property type="molecule type" value="Genomic_DNA"/>
</dbReference>
<dbReference type="SMART" id="SM00855">
    <property type="entry name" value="PGAM"/>
    <property type="match status" value="1"/>
</dbReference>
<dbReference type="CDD" id="cd07067">
    <property type="entry name" value="HP_PGM_like"/>
    <property type="match status" value="1"/>
</dbReference>
<accession>A0A1B1MXD6</accession>
<dbReference type="STRING" id="1462996.AWM70_03815"/>
<dbReference type="KEGG" id="pyg:AWM70_03815"/>
<dbReference type="PANTHER" id="PTHR48100">
    <property type="entry name" value="BROAD-SPECIFICITY PHOSPHATASE YOR283W-RELATED"/>
    <property type="match status" value="1"/>
</dbReference>
<dbReference type="InterPro" id="IPR029033">
    <property type="entry name" value="His_PPase_superfam"/>
</dbReference>
<sequence length="197" mass="22078">MTHVGLIRHGSTLWNKAGRVQGLTDNPLDEDGRREAKLLGQWLSSQQWDRIYASDLIRARETAEIIAGELGIKDIQVDPRLREMNAGQIEGTTEEERRSKWGLEWNKLELGLEAPDQGMERGSAVITEIADKHAGERILIVSHGVLLHHSLRKLVPGLADKMNLSNTAFTLLVRDNGNWVCSLYNGTEHLGRKKTSL</sequence>
<keyword evidence="3" id="KW-0808">Transferase</keyword>
<dbReference type="PANTHER" id="PTHR48100:SF1">
    <property type="entry name" value="HISTIDINE PHOSPHATASE FAMILY PROTEIN-RELATED"/>
    <property type="match status" value="1"/>
</dbReference>
<dbReference type="GO" id="GO:0016791">
    <property type="term" value="F:phosphatase activity"/>
    <property type="evidence" value="ECO:0007669"/>
    <property type="project" value="TreeGrafter"/>
</dbReference>
<keyword evidence="3" id="KW-0418">Kinase</keyword>
<protein>
    <submittedName>
        <fullName evidence="3">Phosphoglycerate kinase</fullName>
    </submittedName>
</protein>
<evidence type="ECO:0000313" key="3">
    <source>
        <dbReference type="EMBL" id="ANS73807.1"/>
    </source>
</evidence>
<evidence type="ECO:0000256" key="2">
    <source>
        <dbReference type="PIRSR" id="PIRSR613078-2"/>
    </source>
</evidence>
<dbReference type="OrthoDB" id="9782128at2"/>
<evidence type="ECO:0000313" key="4">
    <source>
        <dbReference type="Proteomes" id="UP000092573"/>
    </source>
</evidence>
<dbReference type="Proteomes" id="UP000092573">
    <property type="component" value="Chromosome"/>
</dbReference>
<name>A0A1B1MXD6_9BACL</name>
<dbReference type="GO" id="GO:0005737">
    <property type="term" value="C:cytoplasm"/>
    <property type="evidence" value="ECO:0007669"/>
    <property type="project" value="TreeGrafter"/>
</dbReference>
<dbReference type="AlphaFoldDB" id="A0A1B1MXD6"/>
<feature type="active site" description="Tele-phosphohistidine intermediate" evidence="1">
    <location>
        <position position="9"/>
    </location>
</feature>
<evidence type="ECO:0000256" key="1">
    <source>
        <dbReference type="PIRSR" id="PIRSR613078-1"/>
    </source>
</evidence>
<feature type="binding site" evidence="2">
    <location>
        <position position="58"/>
    </location>
    <ligand>
        <name>substrate</name>
    </ligand>
</feature>
<dbReference type="SUPFAM" id="SSF53254">
    <property type="entry name" value="Phosphoglycerate mutase-like"/>
    <property type="match status" value="1"/>
</dbReference>
<dbReference type="GO" id="GO:0016301">
    <property type="term" value="F:kinase activity"/>
    <property type="evidence" value="ECO:0007669"/>
    <property type="project" value="UniProtKB-KW"/>
</dbReference>
<dbReference type="InterPro" id="IPR050275">
    <property type="entry name" value="PGM_Phosphatase"/>
</dbReference>
<feature type="binding site" evidence="2">
    <location>
        <begin position="8"/>
        <end position="15"/>
    </location>
    <ligand>
        <name>substrate</name>
    </ligand>
</feature>
<dbReference type="InterPro" id="IPR013078">
    <property type="entry name" value="His_Pase_superF_clade-1"/>
</dbReference>